<dbReference type="AlphaFoldDB" id="A0A498JE62"/>
<evidence type="ECO:0000313" key="1">
    <source>
        <dbReference type="EMBL" id="RXH93988.1"/>
    </source>
</evidence>
<comment type="caution">
    <text evidence="1">The sequence shown here is derived from an EMBL/GenBank/DDBJ whole genome shotgun (WGS) entry which is preliminary data.</text>
</comment>
<dbReference type="EMBL" id="RDQH01000333">
    <property type="protein sequence ID" value="RXH93988.1"/>
    <property type="molecule type" value="Genomic_DNA"/>
</dbReference>
<dbReference type="Proteomes" id="UP000290289">
    <property type="component" value="Chromosome 7"/>
</dbReference>
<evidence type="ECO:0000313" key="2">
    <source>
        <dbReference type="Proteomes" id="UP000290289"/>
    </source>
</evidence>
<sequence>MVQLRAGKSSKSKLTIVKFKTPESVDGWKVRQGTYFQDVVASKYDGGMDAKFEFTFTGDAVLSGYVFTRGAYVELSKKLSLPLGWTVDRLEAYVNL</sequence>
<organism evidence="1 2">
    <name type="scientific">Malus domestica</name>
    <name type="common">Apple</name>
    <name type="synonym">Pyrus malus</name>
    <dbReference type="NCBI Taxonomy" id="3750"/>
    <lineage>
        <taxon>Eukaryota</taxon>
        <taxon>Viridiplantae</taxon>
        <taxon>Streptophyta</taxon>
        <taxon>Embryophyta</taxon>
        <taxon>Tracheophyta</taxon>
        <taxon>Spermatophyta</taxon>
        <taxon>Magnoliopsida</taxon>
        <taxon>eudicotyledons</taxon>
        <taxon>Gunneridae</taxon>
        <taxon>Pentapetalae</taxon>
        <taxon>rosids</taxon>
        <taxon>fabids</taxon>
        <taxon>Rosales</taxon>
        <taxon>Rosaceae</taxon>
        <taxon>Amygdaloideae</taxon>
        <taxon>Maleae</taxon>
        <taxon>Malus</taxon>
    </lineage>
</organism>
<dbReference type="STRING" id="3750.A0A498JE62"/>
<keyword evidence="2" id="KW-1185">Reference proteome</keyword>
<gene>
    <name evidence="1" type="ORF">DVH24_016055</name>
</gene>
<name>A0A498JE62_MALDO</name>
<proteinExistence type="predicted"/>
<accession>A0A498JE62</accession>
<protein>
    <submittedName>
        <fullName evidence="1">Uncharacterized protein</fullName>
    </submittedName>
</protein>
<reference evidence="1 2" key="1">
    <citation type="submission" date="2018-10" db="EMBL/GenBank/DDBJ databases">
        <title>A high-quality apple genome assembly.</title>
        <authorList>
            <person name="Hu J."/>
        </authorList>
    </citation>
    <scope>NUCLEOTIDE SEQUENCE [LARGE SCALE GENOMIC DNA]</scope>
    <source>
        <strain evidence="2">cv. HFTH1</strain>
        <tissue evidence="1">Young leaf</tissue>
    </source>
</reference>